<dbReference type="Proteomes" id="UP000321331">
    <property type="component" value="Unassembled WGS sequence"/>
</dbReference>
<feature type="non-terminal residue" evidence="1">
    <location>
        <position position="124"/>
    </location>
</feature>
<name>A0A5C6SM79_FUSOC</name>
<accession>A0A5C6SM79</accession>
<dbReference type="AlphaFoldDB" id="A0A5C6SM79"/>
<organism evidence="1 2">
    <name type="scientific">Fusarium oxysporum f. sp. cubense</name>
    <dbReference type="NCBI Taxonomy" id="61366"/>
    <lineage>
        <taxon>Eukaryota</taxon>
        <taxon>Fungi</taxon>
        <taxon>Dikarya</taxon>
        <taxon>Ascomycota</taxon>
        <taxon>Pezizomycotina</taxon>
        <taxon>Sordariomycetes</taxon>
        <taxon>Hypocreomycetidae</taxon>
        <taxon>Hypocreales</taxon>
        <taxon>Nectriaceae</taxon>
        <taxon>Fusarium</taxon>
        <taxon>Fusarium oxysporum species complex</taxon>
    </lineage>
</organism>
<sequence>MADTETLARSTAPASKHLLEDDGLHVRDLSIPHRPTILCWHVTNKLAIIASPCAGNHDAGLIHTHWGIAATFFGLDSTAHARTPKPRAAFNTSILDASFCGSITATSSLIGPVEKAADLRRTYA</sequence>
<dbReference type="EMBL" id="VMNF01000011">
    <property type="protein sequence ID" value="TXB99804.1"/>
    <property type="molecule type" value="Genomic_DNA"/>
</dbReference>
<proteinExistence type="predicted"/>
<evidence type="ECO:0000313" key="1">
    <source>
        <dbReference type="EMBL" id="TXB99804.1"/>
    </source>
</evidence>
<comment type="caution">
    <text evidence="1">The sequence shown here is derived from an EMBL/GenBank/DDBJ whole genome shotgun (WGS) entry which is preliminary data.</text>
</comment>
<evidence type="ECO:0000313" key="2">
    <source>
        <dbReference type="Proteomes" id="UP000321331"/>
    </source>
</evidence>
<protein>
    <submittedName>
        <fullName evidence="1">Uncharacterized protein</fullName>
    </submittedName>
</protein>
<gene>
    <name evidence="1" type="ORF">FocTR4_00014271</name>
</gene>
<reference evidence="1 2" key="1">
    <citation type="submission" date="2019-07" db="EMBL/GenBank/DDBJ databases">
        <title>The First High-Quality Draft Genome Sequence of the Causal Agent of the Current Panama Disease Epidemic.</title>
        <authorList>
            <person name="Warmington R.J."/>
            <person name="Kay W."/>
            <person name="Jeffries A."/>
            <person name="Bebber D."/>
            <person name="Moore K."/>
            <person name="Studholme D.J."/>
        </authorList>
    </citation>
    <scope>NUCLEOTIDE SEQUENCE [LARGE SCALE GENOMIC DNA]</scope>
    <source>
        <strain evidence="1 2">TR4</strain>
    </source>
</reference>